<organism evidence="1 2">
    <name type="scientific">Puccinia sorghi</name>
    <dbReference type="NCBI Taxonomy" id="27349"/>
    <lineage>
        <taxon>Eukaryota</taxon>
        <taxon>Fungi</taxon>
        <taxon>Dikarya</taxon>
        <taxon>Basidiomycota</taxon>
        <taxon>Pucciniomycotina</taxon>
        <taxon>Pucciniomycetes</taxon>
        <taxon>Pucciniales</taxon>
        <taxon>Pucciniaceae</taxon>
        <taxon>Puccinia</taxon>
    </lineage>
</organism>
<dbReference type="VEuPathDB" id="FungiDB:VP01_7599g1"/>
<sequence>CQPFSLREIWTDTKIIEAICKAGPQDQDYTSLLDSVKSSASRRLNPNLSSYTVKNNLPFHRHRGGVVGGEAREFFGGYLFIPSTTKEEEKLGVKLGKTTKAEHPQSVSRLQCAKSGNRGVFVTGVEGEYLPI</sequence>
<comment type="caution">
    <text evidence="1">The sequence shown here is derived from an EMBL/GenBank/DDBJ whole genome shotgun (WGS) entry which is preliminary data.</text>
</comment>
<proteinExistence type="predicted"/>
<name>A0A0L6UCU0_9BASI</name>
<dbReference type="EMBL" id="LAVV01013048">
    <property type="protein sequence ID" value="KNZ46062.1"/>
    <property type="molecule type" value="Genomic_DNA"/>
</dbReference>
<reference evidence="1 2" key="1">
    <citation type="submission" date="2015-08" db="EMBL/GenBank/DDBJ databases">
        <title>Next Generation Sequencing and Analysis of the Genome of Puccinia sorghi L Schw, the Causal Agent of Maize Common Rust.</title>
        <authorList>
            <person name="Rochi L."/>
            <person name="Burguener G."/>
            <person name="Darino M."/>
            <person name="Turjanski A."/>
            <person name="Kreff E."/>
            <person name="Dieguez M.J."/>
            <person name="Sacco F."/>
        </authorList>
    </citation>
    <scope>NUCLEOTIDE SEQUENCE [LARGE SCALE GENOMIC DNA]</scope>
    <source>
        <strain evidence="1 2">RO10H11247</strain>
    </source>
</reference>
<dbReference type="AlphaFoldDB" id="A0A0L6UCU0"/>
<keyword evidence="2" id="KW-1185">Reference proteome</keyword>
<accession>A0A0L6UCU0</accession>
<evidence type="ECO:0000313" key="1">
    <source>
        <dbReference type="EMBL" id="KNZ46062.1"/>
    </source>
</evidence>
<evidence type="ECO:0000313" key="2">
    <source>
        <dbReference type="Proteomes" id="UP000037035"/>
    </source>
</evidence>
<protein>
    <submittedName>
        <fullName evidence="1">Uncharacterized protein</fullName>
    </submittedName>
</protein>
<dbReference type="Proteomes" id="UP000037035">
    <property type="component" value="Unassembled WGS sequence"/>
</dbReference>
<feature type="non-terminal residue" evidence="1">
    <location>
        <position position="1"/>
    </location>
</feature>
<gene>
    <name evidence="1" type="ORF">VP01_7599g1</name>
</gene>